<feature type="region of interest" description="Disordered" evidence="1">
    <location>
        <begin position="321"/>
        <end position="350"/>
    </location>
</feature>
<keyword evidence="3" id="KW-1185">Reference proteome</keyword>
<comment type="caution">
    <text evidence="2">The sequence shown here is derived from an EMBL/GenBank/DDBJ whole genome shotgun (WGS) entry which is preliminary data.</text>
</comment>
<feature type="region of interest" description="Disordered" evidence="1">
    <location>
        <begin position="39"/>
        <end position="70"/>
    </location>
</feature>
<dbReference type="AlphaFoldDB" id="A0A2V3IEI3"/>
<dbReference type="OrthoDB" id="10566689at2759"/>
<reference evidence="2 3" key="1">
    <citation type="journal article" date="2018" name="Mol. Biol. Evol.">
        <title>Analysis of the draft genome of the red seaweed Gracilariopsis chorda provides insights into genome size evolution in Rhodophyta.</title>
        <authorList>
            <person name="Lee J."/>
            <person name="Yang E.C."/>
            <person name="Graf L."/>
            <person name="Yang J.H."/>
            <person name="Qiu H."/>
            <person name="Zel Zion U."/>
            <person name="Chan C.X."/>
            <person name="Stephens T.G."/>
            <person name="Weber A.P.M."/>
            <person name="Boo G.H."/>
            <person name="Boo S.M."/>
            <person name="Kim K.M."/>
            <person name="Shin Y."/>
            <person name="Jung M."/>
            <person name="Lee S.J."/>
            <person name="Yim H.S."/>
            <person name="Lee J.H."/>
            <person name="Bhattacharya D."/>
            <person name="Yoon H.S."/>
        </authorList>
    </citation>
    <scope>NUCLEOTIDE SEQUENCE [LARGE SCALE GENOMIC DNA]</scope>
    <source>
        <strain evidence="2 3">SKKU-2015</strain>
        <tissue evidence="2">Whole body</tissue>
    </source>
</reference>
<proteinExistence type="predicted"/>
<feature type="compositionally biased region" description="Polar residues" evidence="1">
    <location>
        <begin position="39"/>
        <end position="49"/>
    </location>
</feature>
<feature type="region of interest" description="Disordered" evidence="1">
    <location>
        <begin position="247"/>
        <end position="299"/>
    </location>
</feature>
<gene>
    <name evidence="2" type="ORF">BWQ96_09822</name>
</gene>
<evidence type="ECO:0000313" key="3">
    <source>
        <dbReference type="Proteomes" id="UP000247409"/>
    </source>
</evidence>
<accession>A0A2V3IEI3</accession>
<evidence type="ECO:0000256" key="1">
    <source>
        <dbReference type="SAM" id="MobiDB-lite"/>
    </source>
</evidence>
<sequence length="556" mass="60843">MISQTLGLDIIKSDLQRITTFLRSFVKVRAINANEYPSTSQRNELSNKLNTDESELHRNNELSPFQGSAKGTDSQLLTAQLNDQLKPRSKIGRAVASKYIEVRGTFDRTFEGVSLATEALFLSVLARAGTAIYYILQASDKAFPALSTGPVKRVAEQMVHNEWSPLKTFEWQTAALSNVQMLRDNRRSRIAYIEQYLRGNPGGTYTQALSLLSRGANSTFSVFETTTPVLFRGASKVASASFRAFRAASQGKGNKKKGTSPENQKGLPIAASWSTAPDLGSFAPSDKKRVPKRTSSSRISTMLSGQLAAKVVLPSNPIVPKRRRSAISGKAETPGKTGKRPSTDVNGQTENHMLQKGGAVLGVGMLMMAISGLSLPTYITVSAVLVTTMGVTQARAAEMKGEIYQKAREAFRQSKSVRKLETIIKPSNTPATQRYTGENKKSLKAAFTDQFELVSVSMSSAQRTRKREIVPKPVEVEPEDIIAVDVEAFSVSRPEPSILSAPILGQVLNHTDEVAFAVEKLSDQLSYRLRSILGARQESSSWILLKSFIEHTSDFS</sequence>
<dbReference type="EMBL" id="NBIV01000291">
    <property type="protein sequence ID" value="PXF40473.1"/>
    <property type="molecule type" value="Genomic_DNA"/>
</dbReference>
<name>A0A2V3IEI3_9FLOR</name>
<organism evidence="2 3">
    <name type="scientific">Gracilariopsis chorda</name>
    <dbReference type="NCBI Taxonomy" id="448386"/>
    <lineage>
        <taxon>Eukaryota</taxon>
        <taxon>Rhodophyta</taxon>
        <taxon>Florideophyceae</taxon>
        <taxon>Rhodymeniophycidae</taxon>
        <taxon>Gracilariales</taxon>
        <taxon>Gracilariaceae</taxon>
        <taxon>Gracilariopsis</taxon>
    </lineage>
</organism>
<dbReference type="Proteomes" id="UP000247409">
    <property type="component" value="Unassembled WGS sequence"/>
</dbReference>
<feature type="compositionally biased region" description="Polar residues" evidence="1">
    <location>
        <begin position="61"/>
        <end position="70"/>
    </location>
</feature>
<protein>
    <submittedName>
        <fullName evidence="2">Uncharacterized protein</fullName>
    </submittedName>
</protein>
<feature type="compositionally biased region" description="Basic and acidic residues" evidence="1">
    <location>
        <begin position="50"/>
        <end position="60"/>
    </location>
</feature>
<evidence type="ECO:0000313" key="2">
    <source>
        <dbReference type="EMBL" id="PXF40473.1"/>
    </source>
</evidence>